<reference evidence="5 6" key="1">
    <citation type="submission" date="2016-01" db="EMBL/GenBank/DDBJ databases">
        <authorList>
            <consortium name="TB Trials Study Group"/>
            <person name="Sutton G."/>
            <person name="Brinkac L."/>
            <person name="Sanka R."/>
            <person name="Adams M."/>
            <person name="Lau E.L."/>
            <person name="Macaden R."/>
            <person name="Grewal H.M.S."/>
        </authorList>
    </citation>
    <scope>NUCLEOTIDE SEQUENCE [LARGE SCALE GENOMIC DNA]</scope>
    <source>
        <strain evidence="5 6">IS-1744</strain>
    </source>
</reference>
<feature type="domain" description="N6 adenine-specific DNA methyltransferase N-terminal" evidence="4">
    <location>
        <begin position="6"/>
        <end position="51"/>
    </location>
</feature>
<dbReference type="InterPro" id="IPR038333">
    <property type="entry name" value="T1MK-like_N_sf"/>
</dbReference>
<keyword evidence="6" id="KW-1185">Reference proteome</keyword>
<dbReference type="AlphaFoldDB" id="A0A101A6H4"/>
<dbReference type="Proteomes" id="UP000053707">
    <property type="component" value="Unassembled WGS sequence"/>
</dbReference>
<feature type="region of interest" description="Disordered" evidence="3">
    <location>
        <begin position="75"/>
        <end position="98"/>
    </location>
</feature>
<evidence type="ECO:0000259" key="4">
    <source>
        <dbReference type="Pfam" id="PF12161"/>
    </source>
</evidence>
<sequence>MITGDLKSKVHRVWDAFWWGFFTPIEVIEQLTYLLFIGRLDDVNTLAEKKRRVDGPNEVILFGADQQACAGRTSRTANGHHVRQRWPEDASVPARIGR</sequence>
<dbReference type="Pfam" id="PF12161">
    <property type="entry name" value="HsdM_N"/>
    <property type="match status" value="1"/>
</dbReference>
<accession>A0A101A6H4</accession>
<organism evidence="5 6">
    <name type="scientific">Mycobacterium lehmannii</name>
    <dbReference type="NCBI Taxonomy" id="2048550"/>
    <lineage>
        <taxon>Bacteria</taxon>
        <taxon>Bacillati</taxon>
        <taxon>Actinomycetota</taxon>
        <taxon>Actinomycetes</taxon>
        <taxon>Mycobacteriales</taxon>
        <taxon>Mycobacteriaceae</taxon>
        <taxon>Mycobacterium</taxon>
    </lineage>
</organism>
<dbReference type="EMBL" id="LQIR01000022">
    <property type="protein sequence ID" value="KUI15130.1"/>
    <property type="molecule type" value="Genomic_DNA"/>
</dbReference>
<evidence type="ECO:0000256" key="2">
    <source>
        <dbReference type="ARBA" id="ARBA00022747"/>
    </source>
</evidence>
<proteinExistence type="inferred from homology"/>
<dbReference type="InterPro" id="IPR022749">
    <property type="entry name" value="D12N6_MeTrfase_N"/>
</dbReference>
<evidence type="ECO:0000256" key="1">
    <source>
        <dbReference type="ARBA" id="ARBA00006594"/>
    </source>
</evidence>
<evidence type="ECO:0000313" key="5">
    <source>
        <dbReference type="EMBL" id="KUI15130.1"/>
    </source>
</evidence>
<dbReference type="RefSeq" id="WP_064396666.1">
    <property type="nucleotide sequence ID" value="NZ_LQIR01000022.1"/>
</dbReference>
<protein>
    <recommendedName>
        <fullName evidence="4">N6 adenine-specific DNA methyltransferase N-terminal domain-containing protein</fullName>
    </recommendedName>
</protein>
<evidence type="ECO:0000256" key="3">
    <source>
        <dbReference type="SAM" id="MobiDB-lite"/>
    </source>
</evidence>
<name>A0A101A6H4_9MYCO</name>
<evidence type="ECO:0000313" key="6">
    <source>
        <dbReference type="Proteomes" id="UP000053707"/>
    </source>
</evidence>
<keyword evidence="2" id="KW-0680">Restriction system</keyword>
<gene>
    <name evidence="5" type="ORF">AU192_19070</name>
</gene>
<dbReference type="GO" id="GO:0009307">
    <property type="term" value="P:DNA restriction-modification system"/>
    <property type="evidence" value="ECO:0007669"/>
    <property type="project" value="UniProtKB-KW"/>
</dbReference>
<comment type="caution">
    <text evidence="5">The sequence shown here is derived from an EMBL/GenBank/DDBJ whole genome shotgun (WGS) entry which is preliminary data.</text>
</comment>
<comment type="similarity">
    <text evidence="1">Belongs to the N(4)/N(6)-methyltransferase family.</text>
</comment>
<dbReference type="Gene3D" id="1.20.1260.30">
    <property type="match status" value="1"/>
</dbReference>